<proteinExistence type="predicted"/>
<reference evidence="2 3" key="1">
    <citation type="submission" date="2006-12" db="EMBL/GenBank/DDBJ databases">
        <title>Complete sequence of Shewanella amazonensis SB2B.</title>
        <authorList>
            <consortium name="US DOE Joint Genome Institute"/>
            <person name="Copeland A."/>
            <person name="Lucas S."/>
            <person name="Lapidus A."/>
            <person name="Barry K."/>
            <person name="Detter J.C."/>
            <person name="Glavina del Rio T."/>
            <person name="Hammon N."/>
            <person name="Israni S."/>
            <person name="Dalin E."/>
            <person name="Tice H."/>
            <person name="Pitluck S."/>
            <person name="Munk A.C."/>
            <person name="Brettin T."/>
            <person name="Bruce D."/>
            <person name="Han C."/>
            <person name="Tapia R."/>
            <person name="Gilna P."/>
            <person name="Schmutz J."/>
            <person name="Larimer F."/>
            <person name="Land M."/>
            <person name="Hauser L."/>
            <person name="Kyrpides N."/>
            <person name="Mikhailova N."/>
            <person name="Fredrickson J."/>
            <person name="Richardson P."/>
        </authorList>
    </citation>
    <scope>NUCLEOTIDE SEQUENCE [LARGE SCALE GENOMIC DNA]</scope>
    <source>
        <strain evidence="3">ATCC BAA-1098 / SB2B</strain>
    </source>
</reference>
<keyword evidence="1" id="KW-1133">Transmembrane helix</keyword>
<name>A1S5L8_SHEAM</name>
<sequence>MNMGLLGVAVLAMGYVVWLWRCVRTESPALPQGTLHSGLASALVLLLTCVNLMLLGATLNLFSPTQAMMLCCVFSLVYGVQAVWLAGLAWLEELPQIMGSRWLWLGSGALCLASLLACGLFDSISL</sequence>
<feature type="transmembrane region" description="Helical" evidence="1">
    <location>
        <begin position="102"/>
        <end position="121"/>
    </location>
</feature>
<keyword evidence="3" id="KW-1185">Reference proteome</keyword>
<organism evidence="2 3">
    <name type="scientific">Shewanella amazonensis (strain ATCC BAA-1098 / SB2B)</name>
    <dbReference type="NCBI Taxonomy" id="326297"/>
    <lineage>
        <taxon>Bacteria</taxon>
        <taxon>Pseudomonadati</taxon>
        <taxon>Pseudomonadota</taxon>
        <taxon>Gammaproteobacteria</taxon>
        <taxon>Alteromonadales</taxon>
        <taxon>Shewanellaceae</taxon>
        <taxon>Shewanella</taxon>
    </lineage>
</organism>
<dbReference type="Proteomes" id="UP000009175">
    <property type="component" value="Chromosome"/>
</dbReference>
<accession>A1S5L8</accession>
<evidence type="ECO:0000313" key="3">
    <source>
        <dbReference type="Proteomes" id="UP000009175"/>
    </source>
</evidence>
<dbReference type="EMBL" id="CP000507">
    <property type="protein sequence ID" value="ABL99674.1"/>
    <property type="molecule type" value="Genomic_DNA"/>
</dbReference>
<feature type="transmembrane region" description="Helical" evidence="1">
    <location>
        <begin position="67"/>
        <end position="90"/>
    </location>
</feature>
<dbReference type="HOGENOM" id="CLU_1980044_0_0_6"/>
<dbReference type="STRING" id="326297.Sama_1467"/>
<dbReference type="KEGG" id="saz:Sama_1467"/>
<keyword evidence="1" id="KW-0812">Transmembrane</keyword>
<feature type="transmembrane region" description="Helical" evidence="1">
    <location>
        <begin position="35"/>
        <end position="55"/>
    </location>
</feature>
<dbReference type="OrthoDB" id="10017004at2"/>
<gene>
    <name evidence="2" type="ordered locus">Sama_1467</name>
</gene>
<dbReference type="RefSeq" id="WP_011759582.1">
    <property type="nucleotide sequence ID" value="NC_008700.1"/>
</dbReference>
<evidence type="ECO:0000313" key="2">
    <source>
        <dbReference type="EMBL" id="ABL99674.1"/>
    </source>
</evidence>
<evidence type="ECO:0000256" key="1">
    <source>
        <dbReference type="SAM" id="Phobius"/>
    </source>
</evidence>
<keyword evidence="1" id="KW-0472">Membrane</keyword>
<protein>
    <submittedName>
        <fullName evidence="2">Uncharacterized protein</fullName>
    </submittedName>
</protein>
<dbReference type="AlphaFoldDB" id="A1S5L8"/>